<dbReference type="PRINTS" id="PR02008">
    <property type="entry name" value="RCMTFAMILY"/>
</dbReference>
<feature type="binding site" evidence="11">
    <location>
        <position position="155"/>
    </location>
    <ligand>
        <name>S-adenosyl-L-methionine</name>
        <dbReference type="ChEBI" id="CHEBI:59789"/>
    </ligand>
</feature>
<sequence>MINLFANPPLYPFLGEKFQHTKIPAFLGKETSFPSPEKNVESNLLNYYLLDAASILPVEALNITDEDDFILDVCAAPGGKTLAIAQHVYLARKQKNSDASTVSLTCNEPSPDRNKRLYNVTKSYIGKGLNVTVSRYDATNINSFIGGSFDKILVDAPCSSDRHLIQKGEPIAKSCSKTVKKQRQLLLNALEWLRPGGRLVYATCSLNPRENDEVVGYVLKKYKESVKVVRPNMPFGEKTNFGWLMLPDKCEGFGPLYFATIVKDE</sequence>
<organism evidence="13 14">
    <name type="scientific">Rozella allomycis (strain CSF55)</name>
    <dbReference type="NCBI Taxonomy" id="988480"/>
    <lineage>
        <taxon>Eukaryota</taxon>
        <taxon>Fungi</taxon>
        <taxon>Fungi incertae sedis</taxon>
        <taxon>Cryptomycota</taxon>
        <taxon>Cryptomycota incertae sedis</taxon>
        <taxon>Rozella</taxon>
    </lineage>
</organism>
<evidence type="ECO:0000313" key="13">
    <source>
        <dbReference type="EMBL" id="EPZ36690.1"/>
    </source>
</evidence>
<evidence type="ECO:0000256" key="7">
    <source>
        <dbReference type="ARBA" id="ARBA00022946"/>
    </source>
</evidence>
<feature type="binding site" evidence="11">
    <location>
        <position position="108"/>
    </location>
    <ligand>
        <name>S-adenosyl-L-methionine</name>
        <dbReference type="ChEBI" id="CHEBI:59789"/>
    </ligand>
</feature>
<keyword evidence="3 11" id="KW-0489">Methyltransferase</keyword>
<evidence type="ECO:0000256" key="3">
    <source>
        <dbReference type="ARBA" id="ARBA00022603"/>
    </source>
</evidence>
<comment type="catalytic activity">
    <reaction evidence="10">
        <text>a cytidine in rRNA + S-adenosyl-L-methionine = a 5-methylcytidine in rRNA + S-adenosyl-L-homocysteine + H(+)</text>
        <dbReference type="Rhea" id="RHEA:61484"/>
        <dbReference type="Rhea" id="RHEA-COMP:15836"/>
        <dbReference type="Rhea" id="RHEA-COMP:15837"/>
        <dbReference type="ChEBI" id="CHEBI:15378"/>
        <dbReference type="ChEBI" id="CHEBI:57856"/>
        <dbReference type="ChEBI" id="CHEBI:59789"/>
        <dbReference type="ChEBI" id="CHEBI:74483"/>
        <dbReference type="ChEBI" id="CHEBI:82748"/>
    </reaction>
</comment>
<evidence type="ECO:0000259" key="12">
    <source>
        <dbReference type="PROSITE" id="PS51686"/>
    </source>
</evidence>
<evidence type="ECO:0000256" key="9">
    <source>
        <dbReference type="ARBA" id="ARBA00042050"/>
    </source>
</evidence>
<dbReference type="PANTHER" id="PTHR22808:SF3">
    <property type="entry name" value="5-METHYLCYTOSINE RRNA METHYLTRANSFERASE NSUN4"/>
    <property type="match status" value="1"/>
</dbReference>
<dbReference type="EMBL" id="KE560486">
    <property type="protein sequence ID" value="EPZ36690.1"/>
    <property type="molecule type" value="Genomic_DNA"/>
</dbReference>
<evidence type="ECO:0000313" key="14">
    <source>
        <dbReference type="Proteomes" id="UP000030755"/>
    </source>
</evidence>
<dbReference type="Gene3D" id="3.40.50.150">
    <property type="entry name" value="Vaccinia Virus protein VP39"/>
    <property type="match status" value="1"/>
</dbReference>
<feature type="binding site" evidence="11">
    <location>
        <begin position="74"/>
        <end position="80"/>
    </location>
    <ligand>
        <name>S-adenosyl-L-methionine</name>
        <dbReference type="ChEBI" id="CHEBI:59789"/>
    </ligand>
</feature>
<keyword evidence="2" id="KW-0698">rRNA processing</keyword>
<keyword evidence="7" id="KW-0809">Transit peptide</keyword>
<protein>
    <recommendedName>
        <fullName evidence="9">NOL1/NOP2/Sun domain family member 4</fullName>
    </recommendedName>
</protein>
<evidence type="ECO:0000256" key="10">
    <source>
        <dbReference type="ARBA" id="ARBA00049302"/>
    </source>
</evidence>
<feature type="binding site" evidence="11">
    <location>
        <position position="137"/>
    </location>
    <ligand>
        <name>S-adenosyl-L-methionine</name>
        <dbReference type="ChEBI" id="CHEBI:59789"/>
    </ligand>
</feature>
<evidence type="ECO:0000256" key="2">
    <source>
        <dbReference type="ARBA" id="ARBA00022552"/>
    </source>
</evidence>
<keyword evidence="6 11" id="KW-0694">RNA-binding</keyword>
<evidence type="ECO:0000256" key="1">
    <source>
        <dbReference type="ARBA" id="ARBA00004173"/>
    </source>
</evidence>
<dbReference type="STRING" id="988480.A0A075B290"/>
<dbReference type="InterPro" id="IPR023267">
    <property type="entry name" value="RCMT"/>
</dbReference>
<dbReference type="PANTHER" id="PTHR22808">
    <property type="entry name" value="NCL1 YEAST -RELATED NOL1/NOP2/FMU SUN DOMAIN-CONTAINING"/>
    <property type="match status" value="1"/>
</dbReference>
<dbReference type="Proteomes" id="UP000030755">
    <property type="component" value="Unassembled WGS sequence"/>
</dbReference>
<dbReference type="OrthoDB" id="427002at2759"/>
<dbReference type="OMA" id="YFHCNEY"/>
<dbReference type="PROSITE" id="PS51686">
    <property type="entry name" value="SAM_MT_RSMB_NOP"/>
    <property type="match status" value="1"/>
</dbReference>
<dbReference type="AlphaFoldDB" id="A0A075B290"/>
<dbReference type="CDD" id="cd02440">
    <property type="entry name" value="AdoMet_MTases"/>
    <property type="match status" value="1"/>
</dbReference>
<dbReference type="InterPro" id="IPR029063">
    <property type="entry name" value="SAM-dependent_MTases_sf"/>
</dbReference>
<gene>
    <name evidence="13" type="ORF">O9G_005490</name>
</gene>
<dbReference type="InterPro" id="IPR049560">
    <property type="entry name" value="MeTrfase_RsmB-F_NOP2_cat"/>
</dbReference>
<feature type="domain" description="SAM-dependent MTase RsmB/NOP-type" evidence="12">
    <location>
        <begin position="1"/>
        <end position="264"/>
    </location>
</feature>
<evidence type="ECO:0000256" key="4">
    <source>
        <dbReference type="ARBA" id="ARBA00022679"/>
    </source>
</evidence>
<evidence type="ECO:0000256" key="6">
    <source>
        <dbReference type="ARBA" id="ARBA00022884"/>
    </source>
</evidence>
<reference evidence="13 14" key="1">
    <citation type="journal article" date="2013" name="Curr. Biol.">
        <title>Shared signatures of parasitism and phylogenomics unite Cryptomycota and microsporidia.</title>
        <authorList>
            <person name="James T.Y."/>
            <person name="Pelin A."/>
            <person name="Bonen L."/>
            <person name="Ahrendt S."/>
            <person name="Sain D."/>
            <person name="Corradi N."/>
            <person name="Stajich J.E."/>
        </authorList>
    </citation>
    <scope>NUCLEOTIDE SEQUENCE [LARGE SCALE GENOMIC DNA]</scope>
    <source>
        <strain evidence="13 14">CSF55</strain>
    </source>
</reference>
<dbReference type="GO" id="GO:0008173">
    <property type="term" value="F:RNA methyltransferase activity"/>
    <property type="evidence" value="ECO:0007669"/>
    <property type="project" value="InterPro"/>
</dbReference>
<comment type="subcellular location">
    <subcellularLocation>
        <location evidence="1">Mitochondrion</location>
    </subcellularLocation>
</comment>
<dbReference type="GO" id="GO:0005762">
    <property type="term" value="C:mitochondrial large ribosomal subunit"/>
    <property type="evidence" value="ECO:0007669"/>
    <property type="project" value="TreeGrafter"/>
</dbReference>
<dbReference type="GO" id="GO:0031167">
    <property type="term" value="P:rRNA methylation"/>
    <property type="evidence" value="ECO:0007669"/>
    <property type="project" value="TreeGrafter"/>
</dbReference>
<keyword evidence="8" id="KW-0496">Mitochondrion</keyword>
<evidence type="ECO:0000256" key="8">
    <source>
        <dbReference type="ARBA" id="ARBA00023128"/>
    </source>
</evidence>
<dbReference type="InterPro" id="IPR001678">
    <property type="entry name" value="MeTrfase_RsmB-F_NOP2_dom"/>
</dbReference>
<name>A0A075B290_ROZAC</name>
<comment type="similarity">
    <text evidence="11">Belongs to the class I-like SAM-binding methyltransferase superfamily. RsmB/NOP family.</text>
</comment>
<accession>A0A075B290</accession>
<dbReference type="HOGENOM" id="CLU_041061_0_0_1"/>
<dbReference type="Pfam" id="PF01189">
    <property type="entry name" value="Methyltr_RsmB-F"/>
    <property type="match status" value="1"/>
</dbReference>
<proteinExistence type="inferred from homology"/>
<feature type="active site" description="Nucleophile" evidence="11">
    <location>
        <position position="204"/>
    </location>
</feature>
<keyword evidence="5 11" id="KW-0949">S-adenosyl-L-methionine</keyword>
<evidence type="ECO:0000256" key="5">
    <source>
        <dbReference type="ARBA" id="ARBA00022691"/>
    </source>
</evidence>
<evidence type="ECO:0000256" key="11">
    <source>
        <dbReference type="PROSITE-ProRule" id="PRU01023"/>
    </source>
</evidence>
<keyword evidence="4 11" id="KW-0808">Transferase</keyword>
<dbReference type="SUPFAM" id="SSF53335">
    <property type="entry name" value="S-adenosyl-L-methionine-dependent methyltransferases"/>
    <property type="match status" value="1"/>
</dbReference>
<dbReference type="GO" id="GO:0003723">
    <property type="term" value="F:RNA binding"/>
    <property type="evidence" value="ECO:0007669"/>
    <property type="project" value="UniProtKB-UniRule"/>
</dbReference>
<keyword evidence="14" id="KW-1185">Reference proteome</keyword>